<feature type="region of interest" description="Disordered" evidence="1">
    <location>
        <begin position="19"/>
        <end position="106"/>
    </location>
</feature>
<keyword evidence="3" id="KW-1185">Reference proteome</keyword>
<dbReference type="EMBL" id="BEZZ01129739">
    <property type="protein sequence ID" value="GCC44156.1"/>
    <property type="molecule type" value="Genomic_DNA"/>
</dbReference>
<accession>A0A401TNF6</accession>
<feature type="compositionally biased region" description="Basic and acidic residues" evidence="1">
    <location>
        <begin position="37"/>
        <end position="81"/>
    </location>
</feature>
<evidence type="ECO:0000313" key="2">
    <source>
        <dbReference type="EMBL" id="GCC44156.1"/>
    </source>
</evidence>
<proteinExistence type="predicted"/>
<protein>
    <submittedName>
        <fullName evidence="2">Uncharacterized protein</fullName>
    </submittedName>
</protein>
<evidence type="ECO:0000313" key="3">
    <source>
        <dbReference type="Proteomes" id="UP000287033"/>
    </source>
</evidence>
<feature type="non-terminal residue" evidence="2">
    <location>
        <position position="1"/>
    </location>
</feature>
<reference evidence="2 3" key="1">
    <citation type="journal article" date="2018" name="Nat. Ecol. Evol.">
        <title>Shark genomes provide insights into elasmobranch evolution and the origin of vertebrates.</title>
        <authorList>
            <person name="Hara Y"/>
            <person name="Yamaguchi K"/>
            <person name="Onimaru K"/>
            <person name="Kadota M"/>
            <person name="Koyanagi M"/>
            <person name="Keeley SD"/>
            <person name="Tatsumi K"/>
            <person name="Tanaka K"/>
            <person name="Motone F"/>
            <person name="Kageyama Y"/>
            <person name="Nozu R"/>
            <person name="Adachi N"/>
            <person name="Nishimura O"/>
            <person name="Nakagawa R"/>
            <person name="Tanegashima C"/>
            <person name="Kiyatake I"/>
            <person name="Matsumoto R"/>
            <person name="Murakumo K"/>
            <person name="Nishida K"/>
            <person name="Terakita A"/>
            <person name="Kuratani S"/>
            <person name="Sato K"/>
            <person name="Hyodo S Kuraku.S."/>
        </authorList>
    </citation>
    <scope>NUCLEOTIDE SEQUENCE [LARGE SCALE GENOMIC DNA]</scope>
</reference>
<organism evidence="2 3">
    <name type="scientific">Chiloscyllium punctatum</name>
    <name type="common">Brownbanded bambooshark</name>
    <name type="synonym">Hemiscyllium punctatum</name>
    <dbReference type="NCBI Taxonomy" id="137246"/>
    <lineage>
        <taxon>Eukaryota</taxon>
        <taxon>Metazoa</taxon>
        <taxon>Chordata</taxon>
        <taxon>Craniata</taxon>
        <taxon>Vertebrata</taxon>
        <taxon>Chondrichthyes</taxon>
        <taxon>Elasmobranchii</taxon>
        <taxon>Galeomorphii</taxon>
        <taxon>Galeoidea</taxon>
        <taxon>Orectolobiformes</taxon>
        <taxon>Hemiscylliidae</taxon>
        <taxon>Chiloscyllium</taxon>
    </lineage>
</organism>
<feature type="region of interest" description="Disordered" evidence="1">
    <location>
        <begin position="131"/>
        <end position="172"/>
    </location>
</feature>
<gene>
    <name evidence="2" type="ORF">chiPu_0028346</name>
</gene>
<sequence length="193" mass="21632">DVAGDHLPDILLAQIGDAFRAEPPVEHHGRRLRQRKQHDAIEVQERQEPRGHRQRVAREIGLREYLAEQRDGEGREQERAHAGQHRVRQQRQQHVGGDIAPDDGGEDLIRMPAKLEHARRVGIAAVRLDLQPQQAEAEDREIEAGEQCRLQDAGGDPDPGRDDPKIGHGCPGSLLRRFAAITVERGDSRMTAP</sequence>
<feature type="compositionally biased region" description="Basic residues" evidence="1">
    <location>
        <begin position="82"/>
        <end position="91"/>
    </location>
</feature>
<dbReference type="AlphaFoldDB" id="A0A401TNF6"/>
<evidence type="ECO:0000256" key="1">
    <source>
        <dbReference type="SAM" id="MobiDB-lite"/>
    </source>
</evidence>
<name>A0A401TNF6_CHIPU</name>
<comment type="caution">
    <text evidence="2">The sequence shown here is derived from an EMBL/GenBank/DDBJ whole genome shotgun (WGS) entry which is preliminary data.</text>
</comment>
<dbReference type="Proteomes" id="UP000287033">
    <property type="component" value="Unassembled WGS sequence"/>
</dbReference>